<comment type="caution">
    <text evidence="3">The sequence shown here is derived from an EMBL/GenBank/DDBJ whole genome shotgun (WGS) entry which is preliminary data.</text>
</comment>
<organism evidence="3 4">
    <name type="scientific">Enterobacter agglomerans</name>
    <name type="common">Erwinia herbicola</name>
    <name type="synonym">Pantoea agglomerans</name>
    <dbReference type="NCBI Taxonomy" id="549"/>
    <lineage>
        <taxon>Bacteria</taxon>
        <taxon>Pseudomonadati</taxon>
        <taxon>Pseudomonadota</taxon>
        <taxon>Gammaproteobacteria</taxon>
        <taxon>Enterobacterales</taxon>
        <taxon>Erwiniaceae</taxon>
        <taxon>Pantoea</taxon>
        <taxon>Pantoea agglomerans group</taxon>
    </lineage>
</organism>
<dbReference type="PANTHER" id="PTHR11280">
    <property type="entry name" value="GLUCOSAMINE-6-PHOSPHATE ISOMERASE"/>
    <property type="match status" value="1"/>
</dbReference>
<dbReference type="GO" id="GO:0005737">
    <property type="term" value="C:cytoplasm"/>
    <property type="evidence" value="ECO:0007669"/>
    <property type="project" value="TreeGrafter"/>
</dbReference>
<accession>A0A7X2SWE7</accession>
<evidence type="ECO:0000259" key="2">
    <source>
        <dbReference type="Pfam" id="PF01182"/>
    </source>
</evidence>
<dbReference type="EC" id="3.5.99.6" evidence="3"/>
<dbReference type="GO" id="GO:0042802">
    <property type="term" value="F:identical protein binding"/>
    <property type="evidence" value="ECO:0007669"/>
    <property type="project" value="TreeGrafter"/>
</dbReference>
<reference evidence="3 4" key="1">
    <citation type="submission" date="2019-11" db="EMBL/GenBank/DDBJ databases">
        <title>Draft Genome Sequence of Plant Growth-Promoting Rhizosphere-Associated Bacteria.</title>
        <authorList>
            <person name="Vasilyev I.Y."/>
            <person name="Radchenko V."/>
            <person name="Ilnitskaya E.V."/>
        </authorList>
    </citation>
    <scope>NUCLEOTIDE SEQUENCE [LARGE SCALE GENOMIC DNA]</scope>
    <source>
        <strain evidence="3 4">VRA_MhP_f</strain>
    </source>
</reference>
<gene>
    <name evidence="3" type="primary">nagB</name>
    <name evidence="3" type="ORF">GKC49_15950</name>
</gene>
<dbReference type="Gene3D" id="3.40.50.1360">
    <property type="match status" value="1"/>
</dbReference>
<dbReference type="AlphaFoldDB" id="A0A7X2SWE7"/>
<dbReference type="GO" id="GO:0019262">
    <property type="term" value="P:N-acetylneuraminate catabolic process"/>
    <property type="evidence" value="ECO:0007669"/>
    <property type="project" value="TreeGrafter"/>
</dbReference>
<evidence type="ECO:0000313" key="3">
    <source>
        <dbReference type="EMBL" id="MSE16548.1"/>
    </source>
</evidence>
<dbReference type="EMBL" id="WKLC01000750">
    <property type="protein sequence ID" value="MSE16548.1"/>
    <property type="molecule type" value="Genomic_DNA"/>
</dbReference>
<dbReference type="Proteomes" id="UP000461948">
    <property type="component" value="Unassembled WGS sequence"/>
</dbReference>
<dbReference type="InterPro" id="IPR037171">
    <property type="entry name" value="NagB/RpiA_transferase-like"/>
</dbReference>
<proteinExistence type="predicted"/>
<dbReference type="Pfam" id="PF01182">
    <property type="entry name" value="Glucosamine_iso"/>
    <property type="match status" value="1"/>
</dbReference>
<dbReference type="GO" id="GO:0006046">
    <property type="term" value="P:N-acetylglucosamine catabolic process"/>
    <property type="evidence" value="ECO:0007669"/>
    <property type="project" value="TreeGrafter"/>
</dbReference>
<dbReference type="SUPFAM" id="SSF100950">
    <property type="entry name" value="NagB/RpiA/CoA transferase-like"/>
    <property type="match status" value="1"/>
</dbReference>
<evidence type="ECO:0000313" key="4">
    <source>
        <dbReference type="Proteomes" id="UP000461948"/>
    </source>
</evidence>
<name>A0A7X2SWE7_ENTAG</name>
<keyword evidence="1 3" id="KW-0378">Hydrolase</keyword>
<dbReference type="GO" id="GO:0005975">
    <property type="term" value="P:carbohydrate metabolic process"/>
    <property type="evidence" value="ECO:0007669"/>
    <property type="project" value="InterPro"/>
</dbReference>
<dbReference type="InterPro" id="IPR004547">
    <property type="entry name" value="Glucosamine6P_isomerase"/>
</dbReference>
<dbReference type="GO" id="GO:0004342">
    <property type="term" value="F:glucosamine-6-phosphate deaminase activity"/>
    <property type="evidence" value="ECO:0007669"/>
    <property type="project" value="UniProtKB-EC"/>
</dbReference>
<sequence length="112" mass="12673">MRLIPLATPTQVGKWAARHIVNRINAFNPTADKPFVLGLPTGGTPLEAYKHLIDMHKAGQVSFKNVVTFNMDEYVGLPKEHPESYHSFMYRNFFDHVDIQPENINLLNGNAP</sequence>
<feature type="non-terminal residue" evidence="3">
    <location>
        <position position="112"/>
    </location>
</feature>
<feature type="domain" description="Glucosamine/galactosamine-6-phosphate isomerase" evidence="2">
    <location>
        <begin position="9"/>
        <end position="107"/>
    </location>
</feature>
<protein>
    <submittedName>
        <fullName evidence="3">Glucosamine-6-phosphate deaminase</fullName>
        <ecNumber evidence="3">3.5.99.6</ecNumber>
    </submittedName>
</protein>
<dbReference type="PANTHER" id="PTHR11280:SF5">
    <property type="entry name" value="GLUCOSAMINE-6-PHOSPHATE ISOMERASE"/>
    <property type="match status" value="1"/>
</dbReference>
<dbReference type="InterPro" id="IPR006148">
    <property type="entry name" value="Glc/Gal-6P_isomerase"/>
</dbReference>
<evidence type="ECO:0000256" key="1">
    <source>
        <dbReference type="ARBA" id="ARBA00022801"/>
    </source>
</evidence>
<dbReference type="GO" id="GO:0006043">
    <property type="term" value="P:glucosamine catabolic process"/>
    <property type="evidence" value="ECO:0007669"/>
    <property type="project" value="TreeGrafter"/>
</dbReference>